<dbReference type="Gene3D" id="3.40.630.30">
    <property type="match status" value="1"/>
</dbReference>
<dbReference type="InterPro" id="IPR000182">
    <property type="entry name" value="GNAT_dom"/>
</dbReference>
<dbReference type="CDD" id="cd04301">
    <property type="entry name" value="NAT_SF"/>
    <property type="match status" value="1"/>
</dbReference>
<evidence type="ECO:0000313" key="2">
    <source>
        <dbReference type="EMBL" id="CEM34151.1"/>
    </source>
</evidence>
<proteinExistence type="predicted"/>
<reference evidence="2" key="1">
    <citation type="submission" date="2014-11" db="EMBL/GenBank/DDBJ databases">
        <authorList>
            <person name="Otto D Thomas"/>
            <person name="Naeem Raeece"/>
        </authorList>
    </citation>
    <scope>NUCLEOTIDE SEQUENCE</scope>
</reference>
<feature type="domain" description="N-acetyltransferase" evidence="1">
    <location>
        <begin position="1"/>
        <end position="145"/>
    </location>
</feature>
<accession>A0A0G4GTQ7</accession>
<protein>
    <recommendedName>
        <fullName evidence="1">N-acetyltransferase domain-containing protein</fullName>
    </recommendedName>
</protein>
<dbReference type="Pfam" id="PF13508">
    <property type="entry name" value="Acetyltransf_7"/>
    <property type="match status" value="1"/>
</dbReference>
<dbReference type="PROSITE" id="PS51186">
    <property type="entry name" value="GNAT"/>
    <property type="match status" value="1"/>
</dbReference>
<dbReference type="VEuPathDB" id="CryptoDB:Cvel_23364"/>
<organism evidence="2">
    <name type="scientific">Chromera velia CCMP2878</name>
    <dbReference type="NCBI Taxonomy" id="1169474"/>
    <lineage>
        <taxon>Eukaryota</taxon>
        <taxon>Sar</taxon>
        <taxon>Alveolata</taxon>
        <taxon>Colpodellida</taxon>
        <taxon>Chromeraceae</taxon>
        <taxon>Chromera</taxon>
    </lineage>
</organism>
<dbReference type="EMBL" id="CDMZ01001544">
    <property type="protein sequence ID" value="CEM34151.1"/>
    <property type="molecule type" value="Genomic_DNA"/>
</dbReference>
<sequence>MVTRLGVIAEEAGVFPASELPSMISPFFSGEETHLWLVATKGDGTVVGFTYSQEEKFTDATWNLRCIAVHPEFHRQGMGKALLSATEKELETEQQARLVVIDTVGNDEFAGQAKFYSQGGYKEVARIPDFWGDGEDKLTFWKRVRPVDA</sequence>
<dbReference type="GO" id="GO:0016747">
    <property type="term" value="F:acyltransferase activity, transferring groups other than amino-acyl groups"/>
    <property type="evidence" value="ECO:0007669"/>
    <property type="project" value="InterPro"/>
</dbReference>
<gene>
    <name evidence="2" type="ORF">Cvel_23364</name>
</gene>
<evidence type="ECO:0000259" key="1">
    <source>
        <dbReference type="PROSITE" id="PS51186"/>
    </source>
</evidence>
<dbReference type="InterPro" id="IPR016181">
    <property type="entry name" value="Acyl_CoA_acyltransferase"/>
</dbReference>
<dbReference type="AlphaFoldDB" id="A0A0G4GTQ7"/>
<name>A0A0G4GTQ7_9ALVE</name>
<dbReference type="SUPFAM" id="SSF55729">
    <property type="entry name" value="Acyl-CoA N-acyltransferases (Nat)"/>
    <property type="match status" value="1"/>
</dbReference>